<protein>
    <submittedName>
        <fullName evidence="1">Uncharacterized protein</fullName>
    </submittedName>
</protein>
<name>A0ACB7HJE4_MANES</name>
<proteinExistence type="predicted"/>
<dbReference type="Proteomes" id="UP000091857">
    <property type="component" value="Chromosome 6"/>
</dbReference>
<gene>
    <name evidence="1" type="ORF">MANES_06G054200v8</name>
</gene>
<reference evidence="2" key="1">
    <citation type="journal article" date="2016" name="Nat. Biotechnol.">
        <title>Sequencing wild and cultivated cassava and related species reveals extensive interspecific hybridization and genetic diversity.</title>
        <authorList>
            <person name="Bredeson J.V."/>
            <person name="Lyons J.B."/>
            <person name="Prochnik S.E."/>
            <person name="Wu G.A."/>
            <person name="Ha C.M."/>
            <person name="Edsinger-Gonzales E."/>
            <person name="Grimwood J."/>
            <person name="Schmutz J."/>
            <person name="Rabbi I.Y."/>
            <person name="Egesi C."/>
            <person name="Nauluvula P."/>
            <person name="Lebot V."/>
            <person name="Ndunguru J."/>
            <person name="Mkamilo G."/>
            <person name="Bart R.S."/>
            <person name="Setter T.L."/>
            <person name="Gleadow R.M."/>
            <person name="Kulakow P."/>
            <person name="Ferguson M.E."/>
            <person name="Rounsley S."/>
            <person name="Rokhsar D.S."/>
        </authorList>
    </citation>
    <scope>NUCLEOTIDE SEQUENCE [LARGE SCALE GENOMIC DNA]</scope>
    <source>
        <strain evidence="2">cv. AM560-2</strain>
    </source>
</reference>
<evidence type="ECO:0000313" key="1">
    <source>
        <dbReference type="EMBL" id="KAG8652100.1"/>
    </source>
</evidence>
<evidence type="ECO:0000313" key="2">
    <source>
        <dbReference type="Proteomes" id="UP000091857"/>
    </source>
</evidence>
<sequence>MENFGGWMGGSATLHKQKSIKFDASQYELFGENVEYEIGGLEEAMDNAQTDHEKAEDHQDCQSSGKYKGKYAAFSSSINDLATSFTRLNGVSEPRRDERRVSSSSSSSMEMRGFRDNRRRRGTVKWYSNQRGYGFITPKGSGADVFVHYSSLKSDGCIHLWPGTSVEYESVVGVSDAKMQAINVTAPGGKLLQDSRKVGVGEATAATSSSSSSSGVGVGPCFNCGEWGHIAKNCCIVAQSHQGGNGWVADQLLHTPGESGGGWFGFAWCCCCGKLGHLASDCP</sequence>
<comment type="caution">
    <text evidence="1">The sequence shown here is derived from an EMBL/GenBank/DDBJ whole genome shotgun (WGS) entry which is preliminary data.</text>
</comment>
<keyword evidence="2" id="KW-1185">Reference proteome</keyword>
<dbReference type="EMBL" id="CM004392">
    <property type="protein sequence ID" value="KAG8652100.1"/>
    <property type="molecule type" value="Genomic_DNA"/>
</dbReference>
<accession>A0ACB7HJE4</accession>
<organism evidence="1 2">
    <name type="scientific">Manihot esculenta</name>
    <name type="common">Cassava</name>
    <name type="synonym">Jatropha manihot</name>
    <dbReference type="NCBI Taxonomy" id="3983"/>
    <lineage>
        <taxon>Eukaryota</taxon>
        <taxon>Viridiplantae</taxon>
        <taxon>Streptophyta</taxon>
        <taxon>Embryophyta</taxon>
        <taxon>Tracheophyta</taxon>
        <taxon>Spermatophyta</taxon>
        <taxon>Magnoliopsida</taxon>
        <taxon>eudicotyledons</taxon>
        <taxon>Gunneridae</taxon>
        <taxon>Pentapetalae</taxon>
        <taxon>rosids</taxon>
        <taxon>fabids</taxon>
        <taxon>Malpighiales</taxon>
        <taxon>Euphorbiaceae</taxon>
        <taxon>Crotonoideae</taxon>
        <taxon>Manihoteae</taxon>
        <taxon>Manihot</taxon>
    </lineage>
</organism>